<gene>
    <name evidence="1" type="ORF">O1G21_01725</name>
</gene>
<accession>A0ABY7PW99</accession>
<sequence>MVRLTSSGANRSVPGCRSWPGRDGCLDEGYRALHAHVGDSVAVVLERAQRAMSQMAVHADRL</sequence>
<proteinExistence type="predicted"/>
<reference evidence="2" key="1">
    <citation type="submission" date="2022-12" db="EMBL/GenBank/DDBJ databases">
        <authorList>
            <person name="Mo P."/>
        </authorList>
    </citation>
    <scope>NUCLEOTIDE SEQUENCE [LARGE SCALE GENOMIC DNA]</scope>
    <source>
        <strain evidence="2">HUAS 3-15</strain>
    </source>
</reference>
<protein>
    <submittedName>
        <fullName evidence="1">Uncharacterized protein</fullName>
    </submittedName>
</protein>
<keyword evidence="2" id="KW-1185">Reference proteome</keyword>
<dbReference type="Proteomes" id="UP001212821">
    <property type="component" value="Chromosome"/>
</dbReference>
<dbReference type="EMBL" id="CP115450">
    <property type="protein sequence ID" value="WBP84694.1"/>
    <property type="molecule type" value="Genomic_DNA"/>
</dbReference>
<dbReference type="RefSeq" id="WP_270140107.1">
    <property type="nucleotide sequence ID" value="NZ_CP115450.1"/>
</dbReference>
<evidence type="ECO:0000313" key="1">
    <source>
        <dbReference type="EMBL" id="WBP84694.1"/>
    </source>
</evidence>
<organism evidence="1 2">
    <name type="scientific">Kitasatospora cathayae</name>
    <dbReference type="NCBI Taxonomy" id="3004092"/>
    <lineage>
        <taxon>Bacteria</taxon>
        <taxon>Bacillati</taxon>
        <taxon>Actinomycetota</taxon>
        <taxon>Actinomycetes</taxon>
        <taxon>Kitasatosporales</taxon>
        <taxon>Streptomycetaceae</taxon>
        <taxon>Kitasatospora</taxon>
    </lineage>
</organism>
<name>A0ABY7PW99_9ACTN</name>
<evidence type="ECO:0000313" key="2">
    <source>
        <dbReference type="Proteomes" id="UP001212821"/>
    </source>
</evidence>